<evidence type="ECO:0000313" key="2">
    <source>
        <dbReference type="Proteomes" id="UP000014568"/>
    </source>
</evidence>
<gene>
    <name evidence="1" type="ORF">F945_01402</name>
</gene>
<proteinExistence type="predicted"/>
<organism evidence="1 2">
    <name type="scientific">Acinetobacter rudis CIP 110305</name>
    <dbReference type="NCBI Taxonomy" id="421052"/>
    <lineage>
        <taxon>Bacteria</taxon>
        <taxon>Pseudomonadati</taxon>
        <taxon>Pseudomonadota</taxon>
        <taxon>Gammaproteobacteria</taxon>
        <taxon>Moraxellales</taxon>
        <taxon>Moraxellaceae</taxon>
        <taxon>Acinetobacter</taxon>
    </lineage>
</organism>
<comment type="caution">
    <text evidence="1">The sequence shown here is derived from an EMBL/GenBank/DDBJ whole genome shotgun (WGS) entry which is preliminary data.</text>
</comment>
<dbReference type="EMBL" id="ATGI01000017">
    <property type="protein sequence ID" value="EPF74635.1"/>
    <property type="molecule type" value="Genomic_DNA"/>
</dbReference>
<sequence>MIVGAVLGGILGDMASDTFEEETAEFIRWKLI</sequence>
<accession>S3N3R0</accession>
<protein>
    <submittedName>
        <fullName evidence="1">Uncharacterized protein</fullName>
    </submittedName>
</protein>
<dbReference type="AlphaFoldDB" id="S3N3R0"/>
<dbReference type="HOGENOM" id="CLU_3387637_0_0_6"/>
<name>S3N3R0_9GAMM</name>
<keyword evidence="2" id="KW-1185">Reference proteome</keyword>
<dbReference type="STRING" id="632955.GCA_000829675_00981"/>
<reference evidence="1 2" key="1">
    <citation type="submission" date="2013-06" db="EMBL/GenBank/DDBJ databases">
        <title>The Genome Sequence of Acinetobacter rudis CIP 110305.</title>
        <authorList>
            <consortium name="The Broad Institute Genome Sequencing Platform"/>
            <consortium name="The Broad Institute Genome Sequencing Center for Infectious Disease"/>
            <person name="Cerqueira G."/>
            <person name="Feldgarden M."/>
            <person name="Courvalin P."/>
            <person name="Perichon B."/>
            <person name="Grillot-Courvalin C."/>
            <person name="Clermont D."/>
            <person name="Rocha E."/>
            <person name="Yoon E.-J."/>
            <person name="Nemec A."/>
            <person name="Young S.K."/>
            <person name="Zeng Q."/>
            <person name="Gargeya S."/>
            <person name="Fitzgerald M."/>
            <person name="Abouelleil A."/>
            <person name="Alvarado L."/>
            <person name="Berlin A.M."/>
            <person name="Chapman S.B."/>
            <person name="Dewar J."/>
            <person name="Goldberg J."/>
            <person name="Griggs A."/>
            <person name="Gujja S."/>
            <person name="Hansen M."/>
            <person name="Howarth C."/>
            <person name="Imamovic A."/>
            <person name="Larimer J."/>
            <person name="McCowan C."/>
            <person name="Murphy C."/>
            <person name="Pearson M."/>
            <person name="Priest M."/>
            <person name="Roberts A."/>
            <person name="Saif S."/>
            <person name="Shea T."/>
            <person name="Sykes S."/>
            <person name="Wortman J."/>
            <person name="Nusbaum C."/>
            <person name="Birren B."/>
        </authorList>
    </citation>
    <scope>NUCLEOTIDE SEQUENCE [LARGE SCALE GENOMIC DNA]</scope>
    <source>
        <strain evidence="1 2">CIP 110305</strain>
    </source>
</reference>
<evidence type="ECO:0000313" key="1">
    <source>
        <dbReference type="EMBL" id="EPF74635.1"/>
    </source>
</evidence>
<dbReference type="Proteomes" id="UP000014568">
    <property type="component" value="Unassembled WGS sequence"/>
</dbReference>